<reference evidence="1 2" key="1">
    <citation type="submission" date="2020-01" db="EMBL/GenBank/DDBJ databases">
        <title>Leptobacterium flavescens.</title>
        <authorList>
            <person name="Wang G."/>
        </authorList>
    </citation>
    <scope>NUCLEOTIDE SEQUENCE [LARGE SCALE GENOMIC DNA]</scope>
    <source>
        <strain evidence="1 2">KCTC 22160</strain>
    </source>
</reference>
<organism evidence="1 2">
    <name type="scientific">Leptobacterium flavescens</name>
    <dbReference type="NCBI Taxonomy" id="472055"/>
    <lineage>
        <taxon>Bacteria</taxon>
        <taxon>Pseudomonadati</taxon>
        <taxon>Bacteroidota</taxon>
        <taxon>Flavobacteriia</taxon>
        <taxon>Flavobacteriales</taxon>
        <taxon>Flavobacteriaceae</taxon>
        <taxon>Leptobacterium</taxon>
    </lineage>
</organism>
<evidence type="ECO:0000313" key="2">
    <source>
        <dbReference type="Proteomes" id="UP000468581"/>
    </source>
</evidence>
<proteinExistence type="predicted"/>
<accession>A0A6P0UHJ7</accession>
<dbReference type="RefSeq" id="WP_163605139.1">
    <property type="nucleotide sequence ID" value="NZ_JAABOO010000001.1"/>
</dbReference>
<dbReference type="Proteomes" id="UP000468581">
    <property type="component" value="Unassembled WGS sequence"/>
</dbReference>
<dbReference type="EMBL" id="JAABOO010000001">
    <property type="protein sequence ID" value="NER12102.1"/>
    <property type="molecule type" value="Genomic_DNA"/>
</dbReference>
<comment type="caution">
    <text evidence="1">The sequence shown here is derived from an EMBL/GenBank/DDBJ whole genome shotgun (WGS) entry which is preliminary data.</text>
</comment>
<gene>
    <name evidence="1" type="ORF">GWK08_01490</name>
</gene>
<protein>
    <submittedName>
        <fullName evidence="1">Uncharacterized protein</fullName>
    </submittedName>
</protein>
<keyword evidence="2" id="KW-1185">Reference proteome</keyword>
<dbReference type="AlphaFoldDB" id="A0A6P0UHJ7"/>
<name>A0A6P0UHJ7_9FLAO</name>
<evidence type="ECO:0000313" key="1">
    <source>
        <dbReference type="EMBL" id="NER12102.1"/>
    </source>
</evidence>
<sequence>MSVNNDHIQLTAAQKELFELLNNREIKDYYDALKTVHYLGTYHVRNDMVDLSASRQVQDLLDVIREIAIEHDTIDLEKKTNLV</sequence>